<dbReference type="Proteomes" id="UP001519460">
    <property type="component" value="Unassembled WGS sequence"/>
</dbReference>
<gene>
    <name evidence="7" type="ORF">BaRGS_00032670</name>
</gene>
<dbReference type="AlphaFoldDB" id="A0ABD0JMP7"/>
<evidence type="ECO:0000256" key="2">
    <source>
        <dbReference type="ARBA" id="ARBA00022692"/>
    </source>
</evidence>
<evidence type="ECO:0000313" key="7">
    <source>
        <dbReference type="EMBL" id="KAK7476043.1"/>
    </source>
</evidence>
<comment type="caution">
    <text evidence="7">The sequence shown here is derived from an EMBL/GenBank/DDBJ whole genome shotgun (WGS) entry which is preliminary data.</text>
</comment>
<name>A0ABD0JMP7_9CAEN</name>
<protein>
    <recommendedName>
        <fullName evidence="6">G-protein coupled receptors family 2 profile 2 domain-containing protein</fullName>
    </recommendedName>
</protein>
<evidence type="ECO:0000313" key="8">
    <source>
        <dbReference type="Proteomes" id="UP001519460"/>
    </source>
</evidence>
<dbReference type="EMBL" id="JACVVK020000386">
    <property type="protein sequence ID" value="KAK7476043.1"/>
    <property type="molecule type" value="Genomic_DNA"/>
</dbReference>
<proteinExistence type="predicted"/>
<evidence type="ECO:0000256" key="1">
    <source>
        <dbReference type="ARBA" id="ARBA00004141"/>
    </source>
</evidence>
<evidence type="ECO:0000259" key="6">
    <source>
        <dbReference type="PROSITE" id="PS50261"/>
    </source>
</evidence>
<feature type="transmembrane region" description="Helical" evidence="5">
    <location>
        <begin position="307"/>
        <end position="328"/>
    </location>
</feature>
<dbReference type="PANTHER" id="PTHR23112:SF47">
    <property type="entry name" value="G-PROTEIN COUPLED RECEPTOR 157"/>
    <property type="match status" value="1"/>
</dbReference>
<keyword evidence="8" id="KW-1185">Reference proteome</keyword>
<feature type="transmembrane region" description="Helical" evidence="5">
    <location>
        <begin position="98"/>
        <end position="119"/>
    </location>
</feature>
<feature type="transmembrane region" description="Helical" evidence="5">
    <location>
        <begin position="192"/>
        <end position="213"/>
    </location>
</feature>
<feature type="transmembrane region" description="Helical" evidence="5">
    <location>
        <begin position="20"/>
        <end position="43"/>
    </location>
</feature>
<organism evidence="7 8">
    <name type="scientific">Batillaria attramentaria</name>
    <dbReference type="NCBI Taxonomy" id="370345"/>
    <lineage>
        <taxon>Eukaryota</taxon>
        <taxon>Metazoa</taxon>
        <taxon>Spiralia</taxon>
        <taxon>Lophotrochozoa</taxon>
        <taxon>Mollusca</taxon>
        <taxon>Gastropoda</taxon>
        <taxon>Caenogastropoda</taxon>
        <taxon>Sorbeoconcha</taxon>
        <taxon>Cerithioidea</taxon>
        <taxon>Batillariidae</taxon>
        <taxon>Batillaria</taxon>
    </lineage>
</organism>
<reference evidence="7 8" key="1">
    <citation type="journal article" date="2023" name="Sci. Data">
        <title>Genome assembly of the Korean intertidal mud-creeper Batillaria attramentaria.</title>
        <authorList>
            <person name="Patra A.K."/>
            <person name="Ho P.T."/>
            <person name="Jun S."/>
            <person name="Lee S.J."/>
            <person name="Kim Y."/>
            <person name="Won Y.J."/>
        </authorList>
    </citation>
    <scope>NUCLEOTIDE SEQUENCE [LARGE SCALE GENOMIC DNA]</scope>
    <source>
        <strain evidence="7">Wonlab-2016</strain>
    </source>
</reference>
<feature type="transmembrane region" description="Helical" evidence="5">
    <location>
        <begin position="131"/>
        <end position="152"/>
    </location>
</feature>
<dbReference type="Gene3D" id="1.20.1070.10">
    <property type="entry name" value="Rhodopsin 7-helix transmembrane proteins"/>
    <property type="match status" value="1"/>
</dbReference>
<evidence type="ECO:0000256" key="4">
    <source>
        <dbReference type="ARBA" id="ARBA00023136"/>
    </source>
</evidence>
<evidence type="ECO:0000256" key="3">
    <source>
        <dbReference type="ARBA" id="ARBA00022989"/>
    </source>
</evidence>
<sequence length="415" mass="47081">MRNVSAYHANVTLTSLDAAFVIITNLTCIASMAGCLVVTGLYLMYPDVRTTSRKLLLHLSAANFIQCISGLLQAATYYKTLLFPDERKFICESAASTTVIGHTASALWTCAVTVYLFLAVSARAITLANRLVVLFYAFCWGMPLVVATAAGVSDVYGYDITDILYYQHPAMCWISDRVANSLDWCFITVEGWVIATYFISLLLFVVINCTVMCQMDSQRMTQSVVEDPDHTRETGILTDFRHRPKDGQSVNDAVVEDLAIQTACRQLRLVPFIYCLLRVWGTAHFLFTEYPTKRHLRAFDWLLIIRAFGDNAQGLANCILFCATTVKIRRMMSRATRRWCSCCSKWCQKQQRRLADEKWLPHPIVRFGRKVTKLKRRSADGSDLDISGISLDLPPTEELEEEPKYTEDEILFERD</sequence>
<dbReference type="GO" id="GO:0007165">
    <property type="term" value="P:signal transduction"/>
    <property type="evidence" value="ECO:0007669"/>
    <property type="project" value="UniProtKB-ARBA"/>
</dbReference>
<keyword evidence="2 5" id="KW-0812">Transmembrane</keyword>
<dbReference type="PROSITE" id="PS50261">
    <property type="entry name" value="G_PROTEIN_RECEP_F2_4"/>
    <property type="match status" value="1"/>
</dbReference>
<dbReference type="PROSITE" id="PS51257">
    <property type="entry name" value="PROKAR_LIPOPROTEIN"/>
    <property type="match status" value="1"/>
</dbReference>
<keyword evidence="3 5" id="KW-1133">Transmembrane helix</keyword>
<feature type="transmembrane region" description="Helical" evidence="5">
    <location>
        <begin position="55"/>
        <end position="78"/>
    </location>
</feature>
<dbReference type="PANTHER" id="PTHR23112">
    <property type="entry name" value="G PROTEIN-COUPLED RECEPTOR 157-RELATED"/>
    <property type="match status" value="1"/>
</dbReference>
<dbReference type="GO" id="GO:0016020">
    <property type="term" value="C:membrane"/>
    <property type="evidence" value="ECO:0007669"/>
    <property type="project" value="UniProtKB-SubCell"/>
</dbReference>
<feature type="transmembrane region" description="Helical" evidence="5">
    <location>
        <begin position="269"/>
        <end position="287"/>
    </location>
</feature>
<dbReference type="InterPro" id="IPR017981">
    <property type="entry name" value="GPCR_2-like_7TM"/>
</dbReference>
<accession>A0ABD0JMP7</accession>
<comment type="subcellular location">
    <subcellularLocation>
        <location evidence="1">Membrane</location>
        <topology evidence="1">Multi-pass membrane protein</topology>
    </subcellularLocation>
</comment>
<keyword evidence="4 5" id="KW-0472">Membrane</keyword>
<feature type="domain" description="G-protein coupled receptors family 2 profile 2" evidence="6">
    <location>
        <begin position="20"/>
        <end position="325"/>
    </location>
</feature>
<dbReference type="SUPFAM" id="SSF81321">
    <property type="entry name" value="Family A G protein-coupled receptor-like"/>
    <property type="match status" value="1"/>
</dbReference>
<evidence type="ECO:0000256" key="5">
    <source>
        <dbReference type="SAM" id="Phobius"/>
    </source>
</evidence>